<organism evidence="1">
    <name type="scientific">Methyloraptor flagellatus</name>
    <dbReference type="NCBI Taxonomy" id="3162530"/>
    <lineage>
        <taxon>Bacteria</taxon>
        <taxon>Pseudomonadati</taxon>
        <taxon>Pseudomonadota</taxon>
        <taxon>Alphaproteobacteria</taxon>
        <taxon>Hyphomicrobiales</taxon>
        <taxon>Ancalomicrobiaceae</taxon>
        <taxon>Methyloraptor</taxon>
    </lineage>
</organism>
<gene>
    <name evidence="1" type="ORF">ABS361_07120</name>
</gene>
<sequence>MSATDRPDSATFDLTWLDLREPADRRARNQGLVTKLADLLAAAEHGADGLAIVDLGAGHGASARALAPHLAGPQRWILVDRDAALLAAASERLTDVVDAAGRPIAVGAEVFDLAHGALDEAIEGADLVTMSAFLDLASRGFAERLAEAAAAARALVLATLSVDGRLAIEPSDPVDTAIFDAFNAHMTRDKGFGPALGPRAPDIASHVFRANGFRVELGRSDWVLGPEDAGLAAALVDGWATAAAETDLVDRTALARWRERRAAEAAAGRLRIVVGHLDMLAVPTIR</sequence>
<accession>A0AAU7XDD6</accession>
<dbReference type="InterPro" id="IPR029063">
    <property type="entry name" value="SAM-dependent_MTases_sf"/>
</dbReference>
<dbReference type="Gene3D" id="3.40.50.150">
    <property type="entry name" value="Vaccinia Virus protein VP39"/>
    <property type="match status" value="1"/>
</dbReference>
<evidence type="ECO:0000313" key="1">
    <source>
        <dbReference type="EMBL" id="XBY45999.1"/>
    </source>
</evidence>
<protein>
    <recommendedName>
        <fullName evidence="2">Class I SAM-dependent methyltransferase</fullName>
    </recommendedName>
</protein>
<evidence type="ECO:0008006" key="2">
    <source>
        <dbReference type="Google" id="ProtNLM"/>
    </source>
</evidence>
<dbReference type="RefSeq" id="WP_407051096.1">
    <property type="nucleotide sequence ID" value="NZ_CP158568.1"/>
</dbReference>
<name>A0AAU7XDD6_9HYPH</name>
<dbReference type="EMBL" id="CP158568">
    <property type="protein sequence ID" value="XBY45999.1"/>
    <property type="molecule type" value="Genomic_DNA"/>
</dbReference>
<dbReference type="KEGG" id="mflg:ABS361_07120"/>
<dbReference type="AlphaFoldDB" id="A0AAU7XDD6"/>
<dbReference type="SUPFAM" id="SSF53335">
    <property type="entry name" value="S-adenosyl-L-methionine-dependent methyltransferases"/>
    <property type="match status" value="1"/>
</dbReference>
<reference evidence="1" key="1">
    <citation type="submission" date="2024-06" db="EMBL/GenBank/DDBJ databases">
        <title>Methylostella associata gen. nov., sp. nov., a novel Ancalomicrobiaceae-affiliated facultatively methylotrophic bacteria that feed on methanotrophs of the genus Methylococcus.</title>
        <authorList>
            <person name="Saltykova V."/>
            <person name="Danilova O.V."/>
            <person name="Oshkin I.Y."/>
            <person name="Belova S.E."/>
            <person name="Pimenov N.V."/>
            <person name="Dedysh S.N."/>
        </authorList>
    </citation>
    <scope>NUCLEOTIDE SEQUENCE</scope>
    <source>
        <strain evidence="1">S20</strain>
    </source>
</reference>
<proteinExistence type="predicted"/>